<evidence type="ECO:0000256" key="1">
    <source>
        <dbReference type="ARBA" id="ARBA00007274"/>
    </source>
</evidence>
<name>A0A4R3KLA1_9SPHI</name>
<organism evidence="5 6">
    <name type="scientific">Anseongella ginsenosidimutans</name>
    <dbReference type="NCBI Taxonomy" id="496056"/>
    <lineage>
        <taxon>Bacteria</taxon>
        <taxon>Pseudomonadati</taxon>
        <taxon>Bacteroidota</taxon>
        <taxon>Sphingobacteriia</taxon>
        <taxon>Sphingobacteriales</taxon>
        <taxon>Sphingobacteriaceae</taxon>
        <taxon>Anseongella</taxon>
    </lineage>
</organism>
<sequence length="148" mass="16248">MVSNRIRVWYISKILKIAQNDKNSKFENGIYISNARTLKIGAYVRINENVFLQGKITIGSYVMIAPNVAIYSSTHIYNDKTIPMVLSGSTVPKEVTIHDDVWVGRGAIIMPGITVGRGAIIGANAVVTKDVEEYTIVGGVPAKILKKR</sequence>
<comment type="similarity">
    <text evidence="1">Belongs to the transferase hexapeptide repeat family.</text>
</comment>
<comment type="caution">
    <text evidence="5">The sequence shown here is derived from an EMBL/GenBank/DDBJ whole genome shotgun (WGS) entry which is preliminary data.</text>
</comment>
<dbReference type="InterPro" id="IPR018357">
    <property type="entry name" value="Hexapep_transf_CS"/>
</dbReference>
<evidence type="ECO:0000256" key="3">
    <source>
        <dbReference type="ARBA" id="ARBA00022737"/>
    </source>
</evidence>
<dbReference type="CDD" id="cd04647">
    <property type="entry name" value="LbH_MAT_like"/>
    <property type="match status" value="1"/>
</dbReference>
<dbReference type="EMBL" id="SMAD01000017">
    <property type="protein sequence ID" value="TCS84828.1"/>
    <property type="molecule type" value="Genomic_DNA"/>
</dbReference>
<dbReference type="Gene3D" id="2.160.10.10">
    <property type="entry name" value="Hexapeptide repeat proteins"/>
    <property type="match status" value="1"/>
</dbReference>
<keyword evidence="4" id="KW-0012">Acyltransferase</keyword>
<dbReference type="PROSITE" id="PS00101">
    <property type="entry name" value="HEXAPEP_TRANSFERASES"/>
    <property type="match status" value="1"/>
</dbReference>
<protein>
    <submittedName>
        <fullName evidence="5">Maltose O-acetyltransferase</fullName>
    </submittedName>
</protein>
<dbReference type="Pfam" id="PF00132">
    <property type="entry name" value="Hexapep"/>
    <property type="match status" value="1"/>
</dbReference>
<evidence type="ECO:0000256" key="2">
    <source>
        <dbReference type="ARBA" id="ARBA00022679"/>
    </source>
</evidence>
<dbReference type="InterPro" id="IPR051159">
    <property type="entry name" value="Hexapeptide_acetyltransf"/>
</dbReference>
<reference evidence="5 6" key="1">
    <citation type="submission" date="2019-03" db="EMBL/GenBank/DDBJ databases">
        <title>Genomic Encyclopedia of Type Strains, Phase IV (KMG-IV): sequencing the most valuable type-strain genomes for metagenomic binning, comparative biology and taxonomic classification.</title>
        <authorList>
            <person name="Goeker M."/>
        </authorList>
    </citation>
    <scope>NUCLEOTIDE SEQUENCE [LARGE SCALE GENOMIC DNA]</scope>
    <source>
        <strain evidence="5 6">DSM 21100</strain>
    </source>
</reference>
<keyword evidence="6" id="KW-1185">Reference proteome</keyword>
<dbReference type="SUPFAM" id="SSF51161">
    <property type="entry name" value="Trimeric LpxA-like enzymes"/>
    <property type="match status" value="1"/>
</dbReference>
<keyword evidence="3" id="KW-0677">Repeat</keyword>
<dbReference type="Proteomes" id="UP000295807">
    <property type="component" value="Unassembled WGS sequence"/>
</dbReference>
<keyword evidence="2 5" id="KW-0808">Transferase</keyword>
<dbReference type="GO" id="GO:0008374">
    <property type="term" value="F:O-acyltransferase activity"/>
    <property type="evidence" value="ECO:0007669"/>
    <property type="project" value="TreeGrafter"/>
</dbReference>
<evidence type="ECO:0000313" key="5">
    <source>
        <dbReference type="EMBL" id="TCS84828.1"/>
    </source>
</evidence>
<dbReference type="InterPro" id="IPR011004">
    <property type="entry name" value="Trimer_LpxA-like_sf"/>
</dbReference>
<evidence type="ECO:0000256" key="4">
    <source>
        <dbReference type="ARBA" id="ARBA00023315"/>
    </source>
</evidence>
<evidence type="ECO:0000313" key="6">
    <source>
        <dbReference type="Proteomes" id="UP000295807"/>
    </source>
</evidence>
<dbReference type="AlphaFoldDB" id="A0A4R3KLA1"/>
<dbReference type="GO" id="GO:0005829">
    <property type="term" value="C:cytosol"/>
    <property type="evidence" value="ECO:0007669"/>
    <property type="project" value="TreeGrafter"/>
</dbReference>
<dbReference type="InterPro" id="IPR001451">
    <property type="entry name" value="Hexapep"/>
</dbReference>
<gene>
    <name evidence="5" type="ORF">EDD80_1176</name>
</gene>
<proteinExistence type="inferred from homology"/>
<dbReference type="PANTHER" id="PTHR23416">
    <property type="entry name" value="SIALIC ACID SYNTHASE-RELATED"/>
    <property type="match status" value="1"/>
</dbReference>
<dbReference type="PANTHER" id="PTHR23416:SF23">
    <property type="entry name" value="ACETYLTRANSFERASE C18B11.09C-RELATED"/>
    <property type="match status" value="1"/>
</dbReference>
<accession>A0A4R3KLA1</accession>